<evidence type="ECO:0000256" key="1">
    <source>
        <dbReference type="PROSITE-ProRule" id="PRU00175"/>
    </source>
</evidence>
<dbReference type="GO" id="GO:0036297">
    <property type="term" value="P:interstrand cross-link repair"/>
    <property type="evidence" value="ECO:0007669"/>
    <property type="project" value="InterPro"/>
</dbReference>
<accession>A0A5C7HNW1</accession>
<evidence type="ECO:0000259" key="4">
    <source>
        <dbReference type="PROSITE" id="PS50089"/>
    </source>
</evidence>
<dbReference type="EMBL" id="VAHF01000007">
    <property type="protein sequence ID" value="TXG58445.1"/>
    <property type="molecule type" value="Genomic_DNA"/>
</dbReference>
<dbReference type="GO" id="GO:0008270">
    <property type="term" value="F:zinc ion binding"/>
    <property type="evidence" value="ECO:0007669"/>
    <property type="project" value="UniProtKB-KW"/>
</dbReference>
<comment type="caution">
    <text evidence="5">The sequence shown here is derived from an EMBL/GenBank/DDBJ whole genome shotgun (WGS) entry which is preliminary data.</text>
</comment>
<dbReference type="Gene3D" id="3.30.40.10">
    <property type="entry name" value="Zinc/RING finger domain, C3HC4 (zinc finger)"/>
    <property type="match status" value="1"/>
</dbReference>
<proteinExistence type="predicted"/>
<feature type="compositionally biased region" description="Basic and acidic residues" evidence="3">
    <location>
        <begin position="77"/>
        <end position="87"/>
    </location>
</feature>
<feature type="coiled-coil region" evidence="2">
    <location>
        <begin position="183"/>
        <end position="240"/>
    </location>
</feature>
<feature type="domain" description="RING-type" evidence="4">
    <location>
        <begin position="117"/>
        <end position="163"/>
    </location>
</feature>
<feature type="region of interest" description="Disordered" evidence="3">
    <location>
        <begin position="1"/>
        <end position="87"/>
    </location>
</feature>
<keyword evidence="1" id="KW-0862">Zinc</keyword>
<reference evidence="6" key="1">
    <citation type="journal article" date="2019" name="Gigascience">
        <title>De novo genome assembly of the endangered Acer yangbiense, a plant species with extremely small populations endemic to Yunnan Province, China.</title>
        <authorList>
            <person name="Yang J."/>
            <person name="Wariss H.M."/>
            <person name="Tao L."/>
            <person name="Zhang R."/>
            <person name="Yun Q."/>
            <person name="Hollingsworth P."/>
            <person name="Dao Z."/>
            <person name="Luo G."/>
            <person name="Guo H."/>
            <person name="Ma Y."/>
            <person name="Sun W."/>
        </authorList>
    </citation>
    <scope>NUCLEOTIDE SEQUENCE [LARGE SCALE GENOMIC DNA]</scope>
    <source>
        <strain evidence="6">cv. Malutang</strain>
    </source>
</reference>
<evidence type="ECO:0000313" key="5">
    <source>
        <dbReference type="EMBL" id="TXG58445.1"/>
    </source>
</evidence>
<evidence type="ECO:0000256" key="2">
    <source>
        <dbReference type="SAM" id="Coils"/>
    </source>
</evidence>
<dbReference type="InterPro" id="IPR001841">
    <property type="entry name" value="Znf_RING"/>
</dbReference>
<dbReference type="InterPro" id="IPR037381">
    <property type="entry name" value="RFWD3"/>
</dbReference>
<dbReference type="PANTHER" id="PTHR16047:SF13">
    <property type="entry name" value="E3 UBIQUITIN-PROTEIN LIGASE RFWD3"/>
    <property type="match status" value="1"/>
</dbReference>
<dbReference type="GO" id="GO:0016567">
    <property type="term" value="P:protein ubiquitination"/>
    <property type="evidence" value="ECO:0007669"/>
    <property type="project" value="InterPro"/>
</dbReference>
<name>A0A5C7HNW1_9ROSI</name>
<dbReference type="SMART" id="SM00184">
    <property type="entry name" value="RING"/>
    <property type="match status" value="1"/>
</dbReference>
<dbReference type="SUPFAM" id="SSF57850">
    <property type="entry name" value="RING/U-box"/>
    <property type="match status" value="1"/>
</dbReference>
<dbReference type="CDD" id="cd16450">
    <property type="entry name" value="mRING-C3HGC3_RFWD3"/>
    <property type="match status" value="1"/>
</dbReference>
<organism evidence="5 6">
    <name type="scientific">Acer yangbiense</name>
    <dbReference type="NCBI Taxonomy" id="1000413"/>
    <lineage>
        <taxon>Eukaryota</taxon>
        <taxon>Viridiplantae</taxon>
        <taxon>Streptophyta</taxon>
        <taxon>Embryophyta</taxon>
        <taxon>Tracheophyta</taxon>
        <taxon>Spermatophyta</taxon>
        <taxon>Magnoliopsida</taxon>
        <taxon>eudicotyledons</taxon>
        <taxon>Gunneridae</taxon>
        <taxon>Pentapetalae</taxon>
        <taxon>rosids</taxon>
        <taxon>malvids</taxon>
        <taxon>Sapindales</taxon>
        <taxon>Sapindaceae</taxon>
        <taxon>Hippocastanoideae</taxon>
        <taxon>Acereae</taxon>
        <taxon>Acer</taxon>
    </lineage>
</organism>
<gene>
    <name evidence="5" type="ORF">EZV62_016274</name>
</gene>
<dbReference type="Proteomes" id="UP000323000">
    <property type="component" value="Chromosome 7"/>
</dbReference>
<keyword evidence="6" id="KW-1185">Reference proteome</keyword>
<dbReference type="GO" id="GO:0004842">
    <property type="term" value="F:ubiquitin-protein transferase activity"/>
    <property type="evidence" value="ECO:0007669"/>
    <property type="project" value="InterPro"/>
</dbReference>
<keyword evidence="1" id="KW-0479">Metal-binding</keyword>
<dbReference type="InterPro" id="IPR013083">
    <property type="entry name" value="Znf_RING/FYVE/PHD"/>
</dbReference>
<sequence length="262" mass="29885">MANPDPSHSHLHDHLREEELETTNDQLLDDDEEDDTDDDGFADTTDDDEDEEEDEEVEEEEESLPRVSDYGQGSVGEGEKRRRVERGGESCWMSGIESGDCSQGSQWNRSEIDGLFCPICMDAWTDNGDHHISCLPCGHIYGFSCIEKWFQQRRSSGKCPQCNRKCSLKDVRKLFASRVVAVDEESQKRIQFLEAKCASLEKKGASCDRCEKQAEWRKRETELDLKIQHLEKECSTLKSQTAEILTLVRRNFPLGSSNLPKS</sequence>
<feature type="compositionally biased region" description="Acidic residues" evidence="3">
    <location>
        <begin position="18"/>
        <end position="62"/>
    </location>
</feature>
<keyword evidence="1" id="KW-0863">Zinc-finger</keyword>
<dbReference type="PANTHER" id="PTHR16047">
    <property type="entry name" value="RFWD3 PROTEIN"/>
    <property type="match status" value="1"/>
</dbReference>
<protein>
    <recommendedName>
        <fullName evidence="4">RING-type domain-containing protein</fullName>
    </recommendedName>
</protein>
<dbReference type="OrthoDB" id="5600418at2759"/>
<keyword evidence="2" id="KW-0175">Coiled coil</keyword>
<evidence type="ECO:0000313" key="6">
    <source>
        <dbReference type="Proteomes" id="UP000323000"/>
    </source>
</evidence>
<feature type="compositionally biased region" description="Basic and acidic residues" evidence="3">
    <location>
        <begin position="7"/>
        <end position="17"/>
    </location>
</feature>
<dbReference type="Pfam" id="PF13639">
    <property type="entry name" value="zf-RING_2"/>
    <property type="match status" value="1"/>
</dbReference>
<dbReference type="GO" id="GO:0005634">
    <property type="term" value="C:nucleus"/>
    <property type="evidence" value="ECO:0007669"/>
    <property type="project" value="InterPro"/>
</dbReference>
<evidence type="ECO:0000256" key="3">
    <source>
        <dbReference type="SAM" id="MobiDB-lite"/>
    </source>
</evidence>
<dbReference type="PROSITE" id="PS50089">
    <property type="entry name" value="ZF_RING_2"/>
    <property type="match status" value="1"/>
</dbReference>
<dbReference type="AlphaFoldDB" id="A0A5C7HNW1"/>